<evidence type="ECO:0000313" key="17">
    <source>
        <dbReference type="Proteomes" id="UP000007993"/>
    </source>
</evidence>
<dbReference type="PATRIC" id="fig|993517.3.peg.5362"/>
<dbReference type="SUPFAM" id="SSF53748">
    <property type="entry name" value="Phosphoglycerate kinase"/>
    <property type="match status" value="1"/>
</dbReference>
<keyword evidence="6 11" id="KW-0808">Transferase</keyword>
<feature type="binding site" evidence="12">
    <location>
        <position position="113"/>
    </location>
    <ligand>
        <name>(2R)-3-phosphoglycerate</name>
        <dbReference type="ChEBI" id="CHEBI:58272"/>
    </ligand>
</feature>
<feature type="binding site" evidence="11">
    <location>
        <position position="372"/>
    </location>
    <ligand>
        <name>ATP</name>
        <dbReference type="ChEBI" id="CHEBI:30616"/>
    </ligand>
</feature>
<keyword evidence="9 11" id="KW-0067">ATP-binding</keyword>
<feature type="binding site" evidence="11 13">
    <location>
        <begin position="429"/>
        <end position="432"/>
    </location>
    <ligand>
        <name>ATP</name>
        <dbReference type="ChEBI" id="CHEBI:30616"/>
    </ligand>
</feature>
<evidence type="ECO:0000256" key="6">
    <source>
        <dbReference type="ARBA" id="ARBA00022679"/>
    </source>
</evidence>
<dbReference type="GO" id="GO:0005524">
    <property type="term" value="F:ATP binding"/>
    <property type="evidence" value="ECO:0007669"/>
    <property type="project" value="UniProtKB-KW"/>
</dbReference>
<evidence type="ECO:0000256" key="3">
    <source>
        <dbReference type="ARBA" id="ARBA00008982"/>
    </source>
</evidence>
<feature type="binding site" evidence="12">
    <location>
        <position position="196"/>
    </location>
    <ligand>
        <name>(2R)-3-phosphoglycerate</name>
        <dbReference type="ChEBI" id="CHEBI:58272"/>
    </ligand>
</feature>
<feature type="binding site" evidence="11 13">
    <location>
        <position position="403"/>
    </location>
    <ligand>
        <name>ATP</name>
        <dbReference type="ChEBI" id="CHEBI:30616"/>
    </ligand>
</feature>
<dbReference type="InterPro" id="IPR015824">
    <property type="entry name" value="Phosphoglycerate_kinase_N"/>
</dbReference>
<comment type="similarity">
    <text evidence="3 11 14">Belongs to the phosphoglycerate kinase family.</text>
</comment>
<evidence type="ECO:0000256" key="14">
    <source>
        <dbReference type="RuleBase" id="RU000532"/>
    </source>
</evidence>
<dbReference type="InterPro" id="IPR001576">
    <property type="entry name" value="Phosphoglycerate_kinase"/>
</dbReference>
<comment type="subcellular location">
    <subcellularLocation>
        <location evidence="11">Cytoplasm</location>
    </subcellularLocation>
</comment>
<keyword evidence="8 11" id="KW-0418">Kinase</keyword>
<feature type="binding site" evidence="12">
    <location>
        <position position="229"/>
    </location>
    <ligand>
        <name>(2R)-3-phosphoglycerate</name>
        <dbReference type="ChEBI" id="CHEBI:58272"/>
    </ligand>
</feature>
<dbReference type="GO" id="GO:0043531">
    <property type="term" value="F:ADP binding"/>
    <property type="evidence" value="ECO:0007669"/>
    <property type="project" value="TreeGrafter"/>
</dbReference>
<comment type="caution">
    <text evidence="16">The sequence shown here is derived from an EMBL/GenBank/DDBJ whole genome shotgun (WGS) entry which is preliminary data.</text>
</comment>
<feature type="binding site" evidence="11 12">
    <location>
        <begin position="136"/>
        <end position="139"/>
    </location>
    <ligand>
        <name>substrate</name>
    </ligand>
</feature>
<evidence type="ECO:0000256" key="5">
    <source>
        <dbReference type="ARBA" id="ARBA00016471"/>
    </source>
</evidence>
<evidence type="ECO:0000256" key="13">
    <source>
        <dbReference type="PIRSR" id="PIRSR000724-2"/>
    </source>
</evidence>
<evidence type="ECO:0000256" key="8">
    <source>
        <dbReference type="ARBA" id="ARBA00022777"/>
    </source>
</evidence>
<dbReference type="Pfam" id="PF00162">
    <property type="entry name" value="PGK"/>
    <property type="match status" value="1"/>
</dbReference>
<feature type="binding site" evidence="11 12">
    <location>
        <begin position="97"/>
        <end position="99"/>
    </location>
    <ligand>
        <name>substrate</name>
    </ligand>
</feature>
<evidence type="ECO:0000256" key="12">
    <source>
        <dbReference type="PIRSR" id="PIRSR000724-1"/>
    </source>
</evidence>
<dbReference type="EMBL" id="AMCW01000137">
    <property type="protein sequence ID" value="EKJ99861.1"/>
    <property type="molecule type" value="Genomic_DNA"/>
</dbReference>
<dbReference type="FunFam" id="3.40.50.1260:FF:000001">
    <property type="entry name" value="Phosphoglycerate kinase"/>
    <property type="match status" value="1"/>
</dbReference>
<dbReference type="Gene3D" id="3.40.50.1260">
    <property type="entry name" value="Phosphoglycerate kinase, N-terminal domain"/>
    <property type="match status" value="2"/>
</dbReference>
<dbReference type="Proteomes" id="UP000007993">
    <property type="component" value="Unassembled WGS sequence"/>
</dbReference>
<keyword evidence="10 11" id="KW-0324">Glycolysis</keyword>
<keyword evidence="7 11" id="KW-0547">Nucleotide-binding</keyword>
<evidence type="ECO:0000313" key="16">
    <source>
        <dbReference type="EMBL" id="EKJ99861.1"/>
    </source>
</evidence>
<name>K5D083_RHOBT</name>
<evidence type="ECO:0000256" key="9">
    <source>
        <dbReference type="ARBA" id="ARBA00022840"/>
    </source>
</evidence>
<feature type="region of interest" description="Disordered" evidence="15">
    <location>
        <begin position="23"/>
        <end position="47"/>
    </location>
</feature>
<feature type="binding site" evidence="11">
    <location>
        <position position="229"/>
    </location>
    <ligand>
        <name>substrate</name>
    </ligand>
</feature>
<keyword evidence="11" id="KW-0963">Cytoplasm</keyword>
<dbReference type="EC" id="2.7.2.3" evidence="4 11"/>
<dbReference type="PRINTS" id="PR00477">
    <property type="entry name" value="PHGLYCKINASE"/>
</dbReference>
<dbReference type="AlphaFoldDB" id="K5D083"/>
<proteinExistence type="inferred from homology"/>
<organism evidence="16 17">
    <name type="scientific">Rhodopirellula baltica SH28</name>
    <dbReference type="NCBI Taxonomy" id="993517"/>
    <lineage>
        <taxon>Bacteria</taxon>
        <taxon>Pseudomonadati</taxon>
        <taxon>Planctomycetota</taxon>
        <taxon>Planctomycetia</taxon>
        <taxon>Pirellulales</taxon>
        <taxon>Pirellulaceae</taxon>
        <taxon>Rhodopirellula</taxon>
    </lineage>
</organism>
<evidence type="ECO:0000256" key="15">
    <source>
        <dbReference type="SAM" id="MobiDB-lite"/>
    </source>
</evidence>
<dbReference type="InterPro" id="IPR036043">
    <property type="entry name" value="Phosphoglycerate_kinase_sf"/>
</dbReference>
<feature type="binding site" evidence="11">
    <location>
        <position position="196"/>
    </location>
    <ligand>
        <name>substrate</name>
    </ligand>
</feature>
<feature type="binding site" evidence="11 13">
    <location>
        <position position="282"/>
    </location>
    <ligand>
        <name>ATP</name>
        <dbReference type="ChEBI" id="CHEBI:30616"/>
    </ligand>
</feature>
<comment type="subunit">
    <text evidence="11">Monomer.</text>
</comment>
<dbReference type="GO" id="GO:0006094">
    <property type="term" value="P:gluconeogenesis"/>
    <property type="evidence" value="ECO:0007669"/>
    <property type="project" value="TreeGrafter"/>
</dbReference>
<dbReference type="GO" id="GO:0006096">
    <property type="term" value="P:glycolytic process"/>
    <property type="evidence" value="ECO:0007669"/>
    <property type="project" value="UniProtKB-UniRule"/>
</dbReference>
<dbReference type="HAMAP" id="MF_00145">
    <property type="entry name" value="Phosphoglyc_kinase"/>
    <property type="match status" value="1"/>
</dbReference>
<sequence>MLLTSRTRIVTAPFVSVVTVARREKKTPGTDVPAGGTAPSREKSGVRPVPFAKLGRWPILGAEIDPTQHNLGVSRQMAKKTIDQIDVQDKTVLMRVDFNVPLDESLAITDDRRIRMALPSIKSVIDRGGKVILMSHLGRPTGGEGDEKYSLAPAAKRLGELLGSTVHFATDTVGDYATRIAKSLAAGEVLVLENLRFNPGEKKGDSEFAGKLAAMADAYCNDAFGTCHRKDASMVAVPEAMAGKPRVVGHLVAKEIQYLTDAISKPERPFVAILGGAKVSDKINVINNLLGICDAVLIGGAMAYTFSLASGGKVGNSLVEKDKVELAKELMAKGGDKLQLPVDTHCGDDFGNIAGCNKKVVAAGEIPDDMEGLDIGPETAKKYADVIKSAKTIVWNGPMGVFEKPPMDEGTKAVAQAIADGDAVSIIGGGDSAAAVDQLGFADDVSHVSTGGGASLAMLEGQAFAAVDLLDEA</sequence>
<gene>
    <name evidence="11" type="primary">pgk</name>
    <name evidence="16" type="ORF">RBSH_04945</name>
</gene>
<reference evidence="16 17" key="1">
    <citation type="journal article" date="2013" name="Mar. Genomics">
        <title>Expression of sulfatases in Rhodopirellula baltica and the diversity of sulfatases in the genus Rhodopirellula.</title>
        <authorList>
            <person name="Wegner C.E."/>
            <person name="Richter-Heitmann T."/>
            <person name="Klindworth A."/>
            <person name="Klockow C."/>
            <person name="Richter M."/>
            <person name="Achstetter T."/>
            <person name="Glockner F.O."/>
            <person name="Harder J."/>
        </authorList>
    </citation>
    <scope>NUCLEOTIDE SEQUENCE [LARGE SCALE GENOMIC DNA]</scope>
    <source>
        <strain evidence="16 17">SH28</strain>
    </source>
</reference>
<dbReference type="InterPro" id="IPR015911">
    <property type="entry name" value="Phosphoglycerate_kinase_CS"/>
</dbReference>
<comment type="pathway">
    <text evidence="2 11">Carbohydrate degradation; glycolysis; pyruvate from D-glyceraldehyde 3-phosphate: step 2/5.</text>
</comment>
<dbReference type="PROSITE" id="PS00111">
    <property type="entry name" value="PGLYCERATE_KINASE"/>
    <property type="match status" value="1"/>
</dbReference>
<dbReference type="GO" id="GO:0005829">
    <property type="term" value="C:cytosol"/>
    <property type="evidence" value="ECO:0007669"/>
    <property type="project" value="TreeGrafter"/>
</dbReference>
<dbReference type="FunFam" id="3.40.50.1260:FF:000011">
    <property type="entry name" value="Phosphoglycerate kinase"/>
    <property type="match status" value="1"/>
</dbReference>
<evidence type="ECO:0000256" key="11">
    <source>
        <dbReference type="HAMAP-Rule" id="MF_00145"/>
    </source>
</evidence>
<evidence type="ECO:0000256" key="2">
    <source>
        <dbReference type="ARBA" id="ARBA00004838"/>
    </source>
</evidence>
<dbReference type="PANTHER" id="PTHR11406">
    <property type="entry name" value="PHOSPHOGLYCERATE KINASE"/>
    <property type="match status" value="1"/>
</dbReference>
<evidence type="ECO:0000256" key="4">
    <source>
        <dbReference type="ARBA" id="ARBA00013061"/>
    </source>
</evidence>
<evidence type="ECO:0000256" key="7">
    <source>
        <dbReference type="ARBA" id="ARBA00022741"/>
    </source>
</evidence>
<comment type="catalytic activity">
    <reaction evidence="1 11 14">
        <text>(2R)-3-phosphoglycerate + ATP = (2R)-3-phospho-glyceroyl phosphate + ADP</text>
        <dbReference type="Rhea" id="RHEA:14801"/>
        <dbReference type="ChEBI" id="CHEBI:30616"/>
        <dbReference type="ChEBI" id="CHEBI:57604"/>
        <dbReference type="ChEBI" id="CHEBI:58272"/>
        <dbReference type="ChEBI" id="CHEBI:456216"/>
        <dbReference type="EC" id="2.7.2.3"/>
    </reaction>
</comment>
<dbReference type="GO" id="GO:0004618">
    <property type="term" value="F:phosphoglycerate kinase activity"/>
    <property type="evidence" value="ECO:0007669"/>
    <property type="project" value="UniProtKB-UniRule"/>
</dbReference>
<dbReference type="UniPathway" id="UPA00109">
    <property type="reaction ID" value="UER00185"/>
</dbReference>
<evidence type="ECO:0000256" key="10">
    <source>
        <dbReference type="ARBA" id="ARBA00023152"/>
    </source>
</evidence>
<accession>K5D083</accession>
<feature type="binding site" evidence="11">
    <location>
        <position position="113"/>
    </location>
    <ligand>
        <name>substrate</name>
    </ligand>
</feature>
<dbReference type="PIRSF" id="PIRSF000724">
    <property type="entry name" value="Pgk"/>
    <property type="match status" value="1"/>
</dbReference>
<protein>
    <recommendedName>
        <fullName evidence="5 11">Phosphoglycerate kinase</fullName>
        <ecNumber evidence="4 11">2.7.2.3</ecNumber>
    </recommendedName>
</protein>
<dbReference type="PANTHER" id="PTHR11406:SF23">
    <property type="entry name" value="PHOSPHOGLYCERATE KINASE 1, CHLOROPLASTIC-RELATED"/>
    <property type="match status" value="1"/>
</dbReference>
<evidence type="ECO:0000256" key="1">
    <source>
        <dbReference type="ARBA" id="ARBA00000642"/>
    </source>
</evidence>